<evidence type="ECO:0000256" key="9">
    <source>
        <dbReference type="ARBA" id="ARBA00023160"/>
    </source>
</evidence>
<evidence type="ECO:0000313" key="12">
    <source>
        <dbReference type="EMBL" id="KAG8193729.1"/>
    </source>
</evidence>
<evidence type="ECO:0000256" key="8">
    <source>
        <dbReference type="ARBA" id="ARBA00023136"/>
    </source>
</evidence>
<dbReference type="Proteomes" id="UP000827092">
    <property type="component" value="Unassembled WGS sequence"/>
</dbReference>
<accession>A0AAV6VAV2</accession>
<feature type="transmembrane region" description="Helical" evidence="10">
    <location>
        <begin position="62"/>
        <end position="84"/>
    </location>
</feature>
<keyword evidence="5 10" id="KW-0276">Fatty acid metabolism</keyword>
<dbReference type="GO" id="GO:0030148">
    <property type="term" value="P:sphingolipid biosynthetic process"/>
    <property type="evidence" value="ECO:0007669"/>
    <property type="project" value="TreeGrafter"/>
</dbReference>
<keyword evidence="4 10" id="KW-0812">Transmembrane</keyword>
<dbReference type="EC" id="2.3.1.199" evidence="10"/>
<dbReference type="GO" id="GO:0019367">
    <property type="term" value="P:fatty acid elongation, saturated fatty acid"/>
    <property type="evidence" value="ECO:0007669"/>
    <property type="project" value="TreeGrafter"/>
</dbReference>
<evidence type="ECO:0000256" key="2">
    <source>
        <dbReference type="ARBA" id="ARBA00022516"/>
    </source>
</evidence>
<evidence type="ECO:0000313" key="13">
    <source>
        <dbReference type="Proteomes" id="UP000827092"/>
    </source>
</evidence>
<keyword evidence="9 10" id="KW-0275">Fatty acid biosynthesis</keyword>
<feature type="region of interest" description="Disordered" evidence="11">
    <location>
        <begin position="258"/>
        <end position="280"/>
    </location>
</feature>
<evidence type="ECO:0000256" key="4">
    <source>
        <dbReference type="ARBA" id="ARBA00022692"/>
    </source>
</evidence>
<evidence type="ECO:0000256" key="1">
    <source>
        <dbReference type="ARBA" id="ARBA00004141"/>
    </source>
</evidence>
<gene>
    <name evidence="12" type="ORF">JTE90_005027</name>
</gene>
<evidence type="ECO:0000256" key="10">
    <source>
        <dbReference type="RuleBase" id="RU361115"/>
    </source>
</evidence>
<dbReference type="EMBL" id="JAFNEN010000115">
    <property type="protein sequence ID" value="KAG8193729.1"/>
    <property type="molecule type" value="Genomic_DNA"/>
</dbReference>
<evidence type="ECO:0000256" key="6">
    <source>
        <dbReference type="ARBA" id="ARBA00022989"/>
    </source>
</evidence>
<dbReference type="GO" id="GO:0005789">
    <property type="term" value="C:endoplasmic reticulum membrane"/>
    <property type="evidence" value="ECO:0007669"/>
    <property type="project" value="TreeGrafter"/>
</dbReference>
<dbReference type="GO" id="GO:0034625">
    <property type="term" value="P:fatty acid elongation, monounsaturated fatty acid"/>
    <property type="evidence" value="ECO:0007669"/>
    <property type="project" value="TreeGrafter"/>
</dbReference>
<dbReference type="GO" id="GO:0034626">
    <property type="term" value="P:fatty acid elongation, polyunsaturated fatty acid"/>
    <property type="evidence" value="ECO:0007669"/>
    <property type="project" value="TreeGrafter"/>
</dbReference>
<dbReference type="GO" id="GO:0042761">
    <property type="term" value="P:very long-chain fatty acid biosynthetic process"/>
    <property type="evidence" value="ECO:0007669"/>
    <property type="project" value="TreeGrafter"/>
</dbReference>
<evidence type="ECO:0000256" key="7">
    <source>
        <dbReference type="ARBA" id="ARBA00023098"/>
    </source>
</evidence>
<dbReference type="PANTHER" id="PTHR11157">
    <property type="entry name" value="FATTY ACID ACYL TRANSFERASE-RELATED"/>
    <property type="match status" value="1"/>
</dbReference>
<keyword evidence="13" id="KW-1185">Reference proteome</keyword>
<dbReference type="InterPro" id="IPR002076">
    <property type="entry name" value="ELO_fam"/>
</dbReference>
<sequence>MTLIEYMKETLDAGDPTIRQWPLVDSYYTPFLCTLMYVFFVKRLGPTLMENRKPFDLRALMIVYNFSIVVTYTSCLLLLIYYFLTTDAYERICSPTVVTMDDYTYPATYAGWIIYVLKYVEYCDTIFFVLRKKDHLVTNLHVIHHAALPIIAWIMLRTETSGFQFIPGGINSFIHIIMYTYYGLAAMGPEVQKYLWWKEHLTKLQMLQFVVILFFVLVLIPLSGCKTSTHGIYIDIGFAALFLVLFYNFYMKTYKNKKPATGKNGKEQNGTNGKAHAVENKVGNGTPLKKQWSWSNFNEDYPVHGPITKRH</sequence>
<feature type="transmembrane region" description="Helical" evidence="10">
    <location>
        <begin position="162"/>
        <end position="185"/>
    </location>
</feature>
<evidence type="ECO:0000256" key="3">
    <source>
        <dbReference type="ARBA" id="ARBA00022679"/>
    </source>
</evidence>
<keyword evidence="3 10" id="KW-0808">Transferase</keyword>
<reference evidence="12 13" key="1">
    <citation type="journal article" date="2022" name="Nat. Ecol. Evol.">
        <title>A masculinizing supergene underlies an exaggerated male reproductive morph in a spider.</title>
        <authorList>
            <person name="Hendrickx F."/>
            <person name="De Corte Z."/>
            <person name="Sonet G."/>
            <person name="Van Belleghem S.M."/>
            <person name="Kostlbacher S."/>
            <person name="Vangestel C."/>
        </authorList>
    </citation>
    <scope>NUCLEOTIDE SEQUENCE [LARGE SCALE GENOMIC DNA]</scope>
    <source>
        <strain evidence="12">W744_W776</strain>
    </source>
</reference>
<keyword evidence="2 10" id="KW-0444">Lipid biosynthesis</keyword>
<keyword evidence="8 10" id="KW-0472">Membrane</keyword>
<keyword evidence="6 10" id="KW-1133">Transmembrane helix</keyword>
<comment type="catalytic activity">
    <reaction evidence="10">
        <text>a very-long-chain acyl-CoA + malonyl-CoA + H(+) = a very-long-chain 3-oxoacyl-CoA + CO2 + CoA</text>
        <dbReference type="Rhea" id="RHEA:32727"/>
        <dbReference type="ChEBI" id="CHEBI:15378"/>
        <dbReference type="ChEBI" id="CHEBI:16526"/>
        <dbReference type="ChEBI" id="CHEBI:57287"/>
        <dbReference type="ChEBI" id="CHEBI:57384"/>
        <dbReference type="ChEBI" id="CHEBI:90725"/>
        <dbReference type="ChEBI" id="CHEBI:90736"/>
        <dbReference type="EC" id="2.3.1.199"/>
    </reaction>
</comment>
<dbReference type="Pfam" id="PF01151">
    <property type="entry name" value="ELO"/>
    <property type="match status" value="1"/>
</dbReference>
<feature type="transmembrane region" description="Helical" evidence="10">
    <location>
        <begin position="230"/>
        <end position="250"/>
    </location>
</feature>
<dbReference type="PANTHER" id="PTHR11157:SF126">
    <property type="entry name" value="ELONGATION OF VERY LONG CHAIN FATTY ACIDS PROTEIN"/>
    <property type="match status" value="1"/>
</dbReference>
<feature type="transmembrane region" description="Helical" evidence="10">
    <location>
        <begin position="137"/>
        <end position="156"/>
    </location>
</feature>
<feature type="transmembrane region" description="Helical" evidence="10">
    <location>
        <begin position="206"/>
        <end position="224"/>
    </location>
</feature>
<comment type="caution">
    <text evidence="12">The sequence shown here is derived from an EMBL/GenBank/DDBJ whole genome shotgun (WGS) entry which is preliminary data.</text>
</comment>
<evidence type="ECO:0000256" key="11">
    <source>
        <dbReference type="SAM" id="MobiDB-lite"/>
    </source>
</evidence>
<evidence type="ECO:0000256" key="5">
    <source>
        <dbReference type="ARBA" id="ARBA00022832"/>
    </source>
</evidence>
<name>A0AAV6VAV2_9ARAC</name>
<feature type="transmembrane region" description="Helical" evidence="10">
    <location>
        <begin position="20"/>
        <end position="41"/>
    </location>
</feature>
<comment type="subcellular location">
    <subcellularLocation>
        <location evidence="1">Membrane</location>
        <topology evidence="1">Multi-pass membrane protein</topology>
    </subcellularLocation>
</comment>
<organism evidence="12 13">
    <name type="scientific">Oedothorax gibbosus</name>
    <dbReference type="NCBI Taxonomy" id="931172"/>
    <lineage>
        <taxon>Eukaryota</taxon>
        <taxon>Metazoa</taxon>
        <taxon>Ecdysozoa</taxon>
        <taxon>Arthropoda</taxon>
        <taxon>Chelicerata</taxon>
        <taxon>Arachnida</taxon>
        <taxon>Araneae</taxon>
        <taxon>Araneomorphae</taxon>
        <taxon>Entelegynae</taxon>
        <taxon>Araneoidea</taxon>
        <taxon>Linyphiidae</taxon>
        <taxon>Erigoninae</taxon>
        <taxon>Oedothorax</taxon>
    </lineage>
</organism>
<dbReference type="GO" id="GO:0009922">
    <property type="term" value="F:fatty acid elongase activity"/>
    <property type="evidence" value="ECO:0007669"/>
    <property type="project" value="UniProtKB-EC"/>
</dbReference>
<keyword evidence="7 10" id="KW-0443">Lipid metabolism</keyword>
<dbReference type="AlphaFoldDB" id="A0AAV6VAV2"/>
<feature type="transmembrane region" description="Helical" evidence="10">
    <location>
        <begin position="109"/>
        <end position="130"/>
    </location>
</feature>
<proteinExistence type="inferred from homology"/>
<comment type="similarity">
    <text evidence="10">Belongs to the ELO family.</text>
</comment>
<protein>
    <recommendedName>
        <fullName evidence="10">Elongation of very long chain fatty acids protein</fullName>
        <ecNumber evidence="10">2.3.1.199</ecNumber>
    </recommendedName>
    <alternativeName>
        <fullName evidence="10">Very-long-chain 3-oxoacyl-CoA synthase</fullName>
    </alternativeName>
</protein>